<name>A0A8J9X2M3_PHATR</name>
<comment type="cofactor">
    <cofactor evidence="1">
        <name>Fe(2+)</name>
        <dbReference type="ChEBI" id="CHEBI:29033"/>
    </cofactor>
</comment>
<comment type="similarity">
    <text evidence="2">Belongs to the carotenoid oxygenase family.</text>
</comment>
<accession>A0A8J9X2M3</accession>
<sequence>EWASAYQSTHSLAVTEYFCENVEGTVPSDIRGDFFKAGPGNMERGGKRYRHVLDGDGFVAMFRFRDGLVSYTGRFVETEYYREEEAADSILYRNVFGTERCGAFLTKAFDLAIKNCANTNILKWGDRLFALWEGGRPYELDPNTLETLSQKKCGPFRELGDQF</sequence>
<dbReference type="Pfam" id="PF03055">
    <property type="entry name" value="RPE65"/>
    <property type="match status" value="1"/>
</dbReference>
<dbReference type="InterPro" id="IPR004294">
    <property type="entry name" value="Carotenoid_Oase"/>
</dbReference>
<dbReference type="EMBL" id="OU594953">
    <property type="protein sequence ID" value="CAG9279852.1"/>
    <property type="molecule type" value="Genomic_DNA"/>
</dbReference>
<keyword evidence="5" id="KW-0408">Iron</keyword>
<protein>
    <submittedName>
        <fullName evidence="6">Uncharacterized protein</fullName>
    </submittedName>
</protein>
<feature type="non-terminal residue" evidence="6">
    <location>
        <position position="163"/>
    </location>
</feature>
<dbReference type="GO" id="GO:0046872">
    <property type="term" value="F:metal ion binding"/>
    <property type="evidence" value="ECO:0007669"/>
    <property type="project" value="UniProtKB-KW"/>
</dbReference>
<feature type="non-terminal residue" evidence="6">
    <location>
        <position position="1"/>
    </location>
</feature>
<dbReference type="GO" id="GO:0016121">
    <property type="term" value="P:carotene catabolic process"/>
    <property type="evidence" value="ECO:0007669"/>
    <property type="project" value="TreeGrafter"/>
</dbReference>
<dbReference type="PANTHER" id="PTHR10543">
    <property type="entry name" value="BETA-CAROTENE DIOXYGENASE"/>
    <property type="match status" value="1"/>
</dbReference>
<evidence type="ECO:0000256" key="3">
    <source>
        <dbReference type="ARBA" id="ARBA00022723"/>
    </source>
</evidence>
<evidence type="ECO:0000313" key="6">
    <source>
        <dbReference type="EMBL" id="CAG9279852.1"/>
    </source>
</evidence>
<reference evidence="6" key="1">
    <citation type="submission" date="2022-02" db="EMBL/GenBank/DDBJ databases">
        <authorList>
            <person name="Giguere J D."/>
        </authorList>
    </citation>
    <scope>NUCLEOTIDE SEQUENCE</scope>
    <source>
        <strain evidence="6">CCAP 1055/1</strain>
    </source>
</reference>
<keyword evidence="3" id="KW-0479">Metal-binding</keyword>
<evidence type="ECO:0000256" key="4">
    <source>
        <dbReference type="ARBA" id="ARBA00023002"/>
    </source>
</evidence>
<evidence type="ECO:0000256" key="5">
    <source>
        <dbReference type="ARBA" id="ARBA00023004"/>
    </source>
</evidence>
<organism evidence="6">
    <name type="scientific">Phaeodactylum tricornutum</name>
    <name type="common">Diatom</name>
    <dbReference type="NCBI Taxonomy" id="2850"/>
    <lineage>
        <taxon>Eukaryota</taxon>
        <taxon>Sar</taxon>
        <taxon>Stramenopiles</taxon>
        <taxon>Ochrophyta</taxon>
        <taxon>Bacillariophyta</taxon>
        <taxon>Bacillariophyceae</taxon>
        <taxon>Bacillariophycidae</taxon>
        <taxon>Naviculales</taxon>
        <taxon>Phaeodactylaceae</taxon>
        <taxon>Phaeodactylum</taxon>
    </lineage>
</organism>
<evidence type="ECO:0000256" key="2">
    <source>
        <dbReference type="ARBA" id="ARBA00006787"/>
    </source>
</evidence>
<gene>
    <name evidence="6" type="ORF">PTTT1_LOCUS11410</name>
</gene>
<dbReference type="PANTHER" id="PTHR10543:SF89">
    <property type="entry name" value="CAROTENOID 9,10(9',10')-CLEAVAGE DIOXYGENASE 1"/>
    <property type="match status" value="1"/>
</dbReference>
<dbReference type="Proteomes" id="UP000836788">
    <property type="component" value="Chromosome 12"/>
</dbReference>
<keyword evidence="4" id="KW-0560">Oxidoreductase</keyword>
<evidence type="ECO:0000256" key="1">
    <source>
        <dbReference type="ARBA" id="ARBA00001954"/>
    </source>
</evidence>
<dbReference type="AlphaFoldDB" id="A0A8J9X2M3"/>
<dbReference type="GO" id="GO:0010436">
    <property type="term" value="F:carotenoid dioxygenase activity"/>
    <property type="evidence" value="ECO:0007669"/>
    <property type="project" value="TreeGrafter"/>
</dbReference>
<proteinExistence type="inferred from homology"/>